<feature type="domain" description="Heme haloperoxidase family profile" evidence="8">
    <location>
        <begin position="47"/>
        <end position="258"/>
    </location>
</feature>
<organism evidence="9 10">
    <name type="scientific">Colletotrichum destructivum</name>
    <dbReference type="NCBI Taxonomy" id="34406"/>
    <lineage>
        <taxon>Eukaryota</taxon>
        <taxon>Fungi</taxon>
        <taxon>Dikarya</taxon>
        <taxon>Ascomycota</taxon>
        <taxon>Pezizomycotina</taxon>
        <taxon>Sordariomycetes</taxon>
        <taxon>Hypocreomycetidae</taxon>
        <taxon>Glomerellales</taxon>
        <taxon>Glomerellaceae</taxon>
        <taxon>Colletotrichum</taxon>
        <taxon>Colletotrichum destructivum species complex</taxon>
    </lineage>
</organism>
<evidence type="ECO:0000259" key="8">
    <source>
        <dbReference type="PROSITE" id="PS51405"/>
    </source>
</evidence>
<evidence type="ECO:0000256" key="2">
    <source>
        <dbReference type="ARBA" id="ARBA00022559"/>
    </source>
</evidence>
<evidence type="ECO:0000256" key="1">
    <source>
        <dbReference type="ARBA" id="ARBA00001970"/>
    </source>
</evidence>
<keyword evidence="4" id="KW-0479">Metal-binding</keyword>
<evidence type="ECO:0000313" key="9">
    <source>
        <dbReference type="EMBL" id="WQF75247.1"/>
    </source>
</evidence>
<evidence type="ECO:0000313" key="10">
    <source>
        <dbReference type="Proteomes" id="UP001322277"/>
    </source>
</evidence>
<comment type="cofactor">
    <cofactor evidence="1">
        <name>heme b</name>
        <dbReference type="ChEBI" id="CHEBI:60344"/>
    </cofactor>
</comment>
<dbReference type="InterPro" id="IPR000028">
    <property type="entry name" value="Chloroperoxidase"/>
</dbReference>
<dbReference type="EMBL" id="CP137305">
    <property type="protein sequence ID" value="WQF75247.1"/>
    <property type="molecule type" value="Genomic_DNA"/>
</dbReference>
<dbReference type="PANTHER" id="PTHR33577:SF9">
    <property type="entry name" value="PEROXIDASE STCC"/>
    <property type="match status" value="1"/>
</dbReference>
<dbReference type="Proteomes" id="UP001322277">
    <property type="component" value="Chromosome 1"/>
</dbReference>
<evidence type="ECO:0000256" key="7">
    <source>
        <dbReference type="ARBA" id="ARBA00025795"/>
    </source>
</evidence>
<comment type="similarity">
    <text evidence="7">Belongs to the chloroperoxidase family.</text>
</comment>
<sequence length="278" mass="30920">MKASAPYALWLVPYAAAFPHYTNLVARAVERAPSGYDRFSATGLVKKHFEWKPPGPDDLRAPCPVMNTLANHDFVPHNGRNITRDVFIEATNKAINLDPAFGGSIFDDGLKVNPIPNATFFDLDMLHTHGIIEHDGSLSRRDTFFDPTNPFDPKTFDNYLSYFGNDTTINPTSQANARARQALDMSVLHPEFEITQAEVPVIMGENAMLLSIFGSPLEKPVARRDWIEFFFRNEKFPVMMGWTPPAIAINIPTASALIQEMIGLSPPDVPLTFSPSTV</sequence>
<dbReference type="PROSITE" id="PS51405">
    <property type="entry name" value="HEME_HALOPEROXIDASE"/>
    <property type="match status" value="1"/>
</dbReference>
<keyword evidence="6" id="KW-0408">Iron</keyword>
<evidence type="ECO:0000256" key="4">
    <source>
        <dbReference type="ARBA" id="ARBA00022723"/>
    </source>
</evidence>
<dbReference type="AlphaFoldDB" id="A0AAX4HVZ6"/>
<gene>
    <name evidence="9" type="ORF">CDEST_00261</name>
</gene>
<evidence type="ECO:0000256" key="5">
    <source>
        <dbReference type="ARBA" id="ARBA00023002"/>
    </source>
</evidence>
<dbReference type="GO" id="GO:0004601">
    <property type="term" value="F:peroxidase activity"/>
    <property type="evidence" value="ECO:0007669"/>
    <property type="project" value="UniProtKB-KW"/>
</dbReference>
<keyword evidence="2" id="KW-0575">Peroxidase</keyword>
<name>A0AAX4HVZ6_9PEZI</name>
<keyword evidence="10" id="KW-1185">Reference proteome</keyword>
<dbReference type="KEGG" id="cdet:87936764"/>
<keyword evidence="3" id="KW-0349">Heme</keyword>
<reference evidence="10" key="1">
    <citation type="journal article" date="2023" name="bioRxiv">
        <title>Complete genome of the Medicago anthracnose fungus, Colletotrichum destructivum, reveals a mini-chromosome-like region within a core chromosome.</title>
        <authorList>
            <person name="Lapalu N."/>
            <person name="Simon A."/>
            <person name="Lu A."/>
            <person name="Plaumann P.-L."/>
            <person name="Amselem J."/>
            <person name="Pigne S."/>
            <person name="Auger A."/>
            <person name="Koch C."/>
            <person name="Dallery J.-F."/>
            <person name="O'Connell R.J."/>
        </authorList>
    </citation>
    <scope>NUCLEOTIDE SEQUENCE [LARGE SCALE GENOMIC DNA]</scope>
    <source>
        <strain evidence="10">CBS 520.97</strain>
    </source>
</reference>
<evidence type="ECO:0000256" key="6">
    <source>
        <dbReference type="ARBA" id="ARBA00023004"/>
    </source>
</evidence>
<proteinExistence type="inferred from homology"/>
<dbReference type="Gene3D" id="1.10.489.10">
    <property type="entry name" value="Chloroperoxidase-like"/>
    <property type="match status" value="1"/>
</dbReference>
<dbReference type="GeneID" id="87936764"/>
<protein>
    <submittedName>
        <fullName evidence="9">Chloroperoxidase</fullName>
    </submittedName>
</protein>
<dbReference type="RefSeq" id="XP_062772471.1">
    <property type="nucleotide sequence ID" value="XM_062916420.1"/>
</dbReference>
<dbReference type="Pfam" id="PF01328">
    <property type="entry name" value="Peroxidase_2"/>
    <property type="match status" value="1"/>
</dbReference>
<accession>A0AAX4HVZ6</accession>
<keyword evidence="5" id="KW-0560">Oxidoreductase</keyword>
<evidence type="ECO:0000256" key="3">
    <source>
        <dbReference type="ARBA" id="ARBA00022617"/>
    </source>
</evidence>
<dbReference type="GO" id="GO:0046872">
    <property type="term" value="F:metal ion binding"/>
    <property type="evidence" value="ECO:0007669"/>
    <property type="project" value="UniProtKB-KW"/>
</dbReference>
<dbReference type="InterPro" id="IPR036851">
    <property type="entry name" value="Chloroperoxidase-like_sf"/>
</dbReference>
<dbReference type="SUPFAM" id="SSF47571">
    <property type="entry name" value="Cloroperoxidase"/>
    <property type="match status" value="2"/>
</dbReference>
<dbReference type="PANTHER" id="PTHR33577">
    <property type="entry name" value="STERIGMATOCYSTIN BIOSYNTHESIS PEROXIDASE STCC-RELATED"/>
    <property type="match status" value="1"/>
</dbReference>